<feature type="domain" description="Methylmalonyl-CoA mutase alpha/beta chain catalytic" evidence="8">
    <location>
        <begin position="120"/>
        <end position="429"/>
    </location>
</feature>
<dbReference type="Proteomes" id="UP000316628">
    <property type="component" value="Unassembled WGS sequence"/>
</dbReference>
<evidence type="ECO:0000313" key="10">
    <source>
        <dbReference type="Proteomes" id="UP000316628"/>
    </source>
</evidence>
<dbReference type="InterPro" id="IPR036724">
    <property type="entry name" value="Cobalamin-bd_sf"/>
</dbReference>
<dbReference type="Gene3D" id="3.20.20.240">
    <property type="entry name" value="Methylmalonyl-CoA mutase"/>
    <property type="match status" value="1"/>
</dbReference>
<comment type="subunit">
    <text evidence="3">Heterodimer of an alpha and a beta chain.</text>
</comment>
<accession>A0A543JIL5</accession>
<dbReference type="GO" id="GO:0031419">
    <property type="term" value="F:cobalamin binding"/>
    <property type="evidence" value="ECO:0007669"/>
    <property type="project" value="UniProtKB-KW"/>
</dbReference>
<dbReference type="Gene3D" id="3.40.50.280">
    <property type="entry name" value="Cobalamin-binding domain"/>
    <property type="match status" value="1"/>
</dbReference>
<dbReference type="InterPro" id="IPR016176">
    <property type="entry name" value="Cbl-dep_enz_cat"/>
</dbReference>
<evidence type="ECO:0000256" key="4">
    <source>
        <dbReference type="ARBA" id="ARBA00022628"/>
    </source>
</evidence>
<dbReference type="GO" id="GO:0004494">
    <property type="term" value="F:methylmalonyl-CoA mutase activity"/>
    <property type="evidence" value="ECO:0007669"/>
    <property type="project" value="UniProtKB-EC"/>
</dbReference>
<reference evidence="9 10" key="1">
    <citation type="submission" date="2019-06" db="EMBL/GenBank/DDBJ databases">
        <title>Sequencing the genomes of 1000 actinobacteria strains.</title>
        <authorList>
            <person name="Klenk H.-P."/>
        </authorList>
    </citation>
    <scope>NUCLEOTIDE SEQUENCE [LARGE SCALE GENOMIC DNA]</scope>
    <source>
        <strain evidence="9 10">DSM 45456</strain>
    </source>
</reference>
<sequence length="590" mass="63027">MEPSGELALAAEFPTPDREQWLDLVQGVLRKSGADFGSLITTTYDGIDVQPLYTAADRVPDAGFPGLAPFTRGGRPQGAVDGWDVRQQHRVADREAVVADLENGVTSLWLKGLDPASYDDVLADVHLDLAPVVVDAGADFLEAGRAVLRVWDRRPVLPSQVRGNVGADPLGVQARTGQPADLRALTDLIAKTREFPELRLVVVDGLPFHEAGGSDAQELGASLAAGVAYLRHLTGAGLDVAHAVRLLEFRYAATADQFLTIAKFRAARRLWARVTEVAGAPSPQLQHAVTSPAMMTRRDPWVNMLRTTVACFGAGLGGADAVTVLPFDHAIGSSDDFSRRIARNTQSLLLEESKLAGVIDPAGGSWYVERLTDDLAHAAWAWFREIEAAGGLPKAFDLVGDRIAATWEQRRRNLADRTDAITGVSEFPDLGEPPVVREPAPREPGGGLPRIRYAQDFEALRDAADAAPERPRVFLATLGPVAAHTARATFAANLFQAGGIETPNAGPTTTPADVVAKFRESGARIACLCGSESGYAELAVPVARALREAGAERVLLAGKASEAEIDEYVFTGCPALEVLEHTFDALGVQR</sequence>
<dbReference type="SUPFAM" id="SSF51703">
    <property type="entry name" value="Cobalamin (vitamin B12)-dependent enzymes"/>
    <property type="match status" value="1"/>
</dbReference>
<dbReference type="AlphaFoldDB" id="A0A543JIL5"/>
<evidence type="ECO:0000256" key="1">
    <source>
        <dbReference type="ARBA" id="ARBA00001922"/>
    </source>
</evidence>
<dbReference type="CDD" id="cd03677">
    <property type="entry name" value="MM_CoA_mutase_beta"/>
    <property type="match status" value="1"/>
</dbReference>
<keyword evidence="6" id="KW-0170">Cobalt</keyword>
<feature type="region of interest" description="Disordered" evidence="7">
    <location>
        <begin position="425"/>
        <end position="448"/>
    </location>
</feature>
<dbReference type="InterPro" id="IPR006099">
    <property type="entry name" value="MeMalonylCoA_mutase_a/b_cat"/>
</dbReference>
<evidence type="ECO:0000256" key="3">
    <source>
        <dbReference type="ARBA" id="ARBA00011870"/>
    </source>
</evidence>
<evidence type="ECO:0000313" key="9">
    <source>
        <dbReference type="EMBL" id="TQM82720.1"/>
    </source>
</evidence>
<keyword evidence="4" id="KW-0846">Cobalamin</keyword>
<dbReference type="OrthoDB" id="9762378at2"/>
<evidence type="ECO:0000256" key="7">
    <source>
        <dbReference type="SAM" id="MobiDB-lite"/>
    </source>
</evidence>
<dbReference type="Pfam" id="PF01642">
    <property type="entry name" value="MM_CoA_mutase"/>
    <property type="match status" value="1"/>
</dbReference>
<dbReference type="PANTHER" id="PTHR48101:SF4">
    <property type="entry name" value="METHYLMALONYL-COA MUTASE, MITOCHONDRIAL"/>
    <property type="match status" value="1"/>
</dbReference>
<comment type="similarity">
    <text evidence="2">Belongs to the methylmalonyl-CoA mutase family.</text>
</comment>
<dbReference type="EMBL" id="VFPP01000001">
    <property type="protein sequence ID" value="TQM82720.1"/>
    <property type="molecule type" value="Genomic_DNA"/>
</dbReference>
<dbReference type="RefSeq" id="WP_141984128.1">
    <property type="nucleotide sequence ID" value="NZ_VFPP01000001.1"/>
</dbReference>
<evidence type="ECO:0000259" key="8">
    <source>
        <dbReference type="Pfam" id="PF01642"/>
    </source>
</evidence>
<evidence type="ECO:0000256" key="5">
    <source>
        <dbReference type="ARBA" id="ARBA00023235"/>
    </source>
</evidence>
<evidence type="ECO:0000256" key="2">
    <source>
        <dbReference type="ARBA" id="ARBA00008465"/>
    </source>
</evidence>
<comment type="cofactor">
    <cofactor evidence="1">
        <name>adenosylcob(III)alamin</name>
        <dbReference type="ChEBI" id="CHEBI:18408"/>
    </cofactor>
</comment>
<dbReference type="GO" id="GO:0046872">
    <property type="term" value="F:metal ion binding"/>
    <property type="evidence" value="ECO:0007669"/>
    <property type="project" value="InterPro"/>
</dbReference>
<dbReference type="SUPFAM" id="SSF52242">
    <property type="entry name" value="Cobalamin (vitamin B12)-binding domain"/>
    <property type="match status" value="1"/>
</dbReference>
<keyword evidence="5" id="KW-0413">Isomerase</keyword>
<comment type="caution">
    <text evidence="9">The sequence shown here is derived from an EMBL/GenBank/DDBJ whole genome shotgun (WGS) entry which is preliminary data.</text>
</comment>
<protein>
    <submittedName>
        <fullName evidence="9">Heterodimeric methylmalonyl-CoA mutase small subunit</fullName>
    </submittedName>
</protein>
<gene>
    <name evidence="9" type="ORF">FHX81_5130</name>
</gene>
<proteinExistence type="inferred from homology"/>
<name>A0A543JIL5_9PSEU</name>
<dbReference type="PANTHER" id="PTHR48101">
    <property type="entry name" value="METHYLMALONYL-COA MUTASE, MITOCHONDRIAL-RELATED"/>
    <property type="match status" value="1"/>
</dbReference>
<organism evidence="9 10">
    <name type="scientific">Saccharothrix saharensis</name>
    <dbReference type="NCBI Taxonomy" id="571190"/>
    <lineage>
        <taxon>Bacteria</taxon>
        <taxon>Bacillati</taxon>
        <taxon>Actinomycetota</taxon>
        <taxon>Actinomycetes</taxon>
        <taxon>Pseudonocardiales</taxon>
        <taxon>Pseudonocardiaceae</taxon>
        <taxon>Saccharothrix</taxon>
    </lineage>
</organism>
<evidence type="ECO:0000256" key="6">
    <source>
        <dbReference type="ARBA" id="ARBA00023285"/>
    </source>
</evidence>
<keyword evidence="10" id="KW-1185">Reference proteome</keyword>